<dbReference type="GO" id="GO:0004520">
    <property type="term" value="F:DNA endonuclease activity"/>
    <property type="evidence" value="ECO:0007669"/>
    <property type="project" value="InterPro"/>
</dbReference>
<comment type="caution">
    <text evidence="12">The sequence shown here is derived from an EMBL/GenBank/DDBJ whole genome shotgun (WGS) entry which is preliminary data.</text>
</comment>
<keyword evidence="7" id="KW-0378">Hydrolase</keyword>
<evidence type="ECO:0000256" key="1">
    <source>
        <dbReference type="ARBA" id="ARBA00009518"/>
    </source>
</evidence>
<dbReference type="HAMAP" id="MF_00034">
    <property type="entry name" value="RuvC"/>
    <property type="match status" value="1"/>
</dbReference>
<dbReference type="GO" id="GO:0016787">
    <property type="term" value="F:hydrolase activity"/>
    <property type="evidence" value="ECO:0007669"/>
    <property type="project" value="UniProtKB-KW"/>
</dbReference>
<keyword evidence="8" id="KW-0460">Magnesium</keyword>
<evidence type="ECO:0000256" key="10">
    <source>
        <dbReference type="ARBA" id="ARBA00023172"/>
    </source>
</evidence>
<protein>
    <submittedName>
        <fullName evidence="12">Uncharacterized protein</fullName>
    </submittedName>
</protein>
<dbReference type="PANTHER" id="PTHR30194">
    <property type="entry name" value="CROSSOVER JUNCTION ENDODEOXYRIBONUCLEASE RUVC"/>
    <property type="match status" value="1"/>
</dbReference>
<dbReference type="GO" id="GO:0046872">
    <property type="term" value="F:metal ion binding"/>
    <property type="evidence" value="ECO:0007669"/>
    <property type="project" value="UniProtKB-KW"/>
</dbReference>
<keyword evidence="5" id="KW-0255">Endonuclease</keyword>
<keyword evidence="3" id="KW-0540">Nuclease</keyword>
<evidence type="ECO:0000256" key="11">
    <source>
        <dbReference type="ARBA" id="ARBA00023204"/>
    </source>
</evidence>
<keyword evidence="10" id="KW-0233">DNA recombination</keyword>
<dbReference type="Pfam" id="PF02075">
    <property type="entry name" value="RuvC"/>
    <property type="match status" value="1"/>
</dbReference>
<dbReference type="CDD" id="cd16962">
    <property type="entry name" value="RuvC"/>
    <property type="match status" value="1"/>
</dbReference>
<dbReference type="Gene3D" id="3.30.420.10">
    <property type="entry name" value="Ribonuclease H-like superfamily/Ribonuclease H"/>
    <property type="match status" value="1"/>
</dbReference>
<dbReference type="GO" id="GO:0006281">
    <property type="term" value="P:DNA repair"/>
    <property type="evidence" value="ECO:0007669"/>
    <property type="project" value="UniProtKB-KW"/>
</dbReference>
<proteinExistence type="inferred from homology"/>
<evidence type="ECO:0000256" key="7">
    <source>
        <dbReference type="ARBA" id="ARBA00022801"/>
    </source>
</evidence>
<organism evidence="12">
    <name type="scientific">marine sediment metagenome</name>
    <dbReference type="NCBI Taxonomy" id="412755"/>
    <lineage>
        <taxon>unclassified sequences</taxon>
        <taxon>metagenomes</taxon>
        <taxon>ecological metagenomes</taxon>
    </lineage>
</organism>
<keyword evidence="6" id="KW-0227">DNA damage</keyword>
<reference evidence="12" key="1">
    <citation type="journal article" date="2014" name="Front. Microbiol.">
        <title>High frequency of phylogenetically diverse reductive dehalogenase-homologous genes in deep subseafloor sedimentary metagenomes.</title>
        <authorList>
            <person name="Kawai M."/>
            <person name="Futagami T."/>
            <person name="Toyoda A."/>
            <person name="Takaki Y."/>
            <person name="Nishi S."/>
            <person name="Hori S."/>
            <person name="Arai W."/>
            <person name="Tsubouchi T."/>
            <person name="Morono Y."/>
            <person name="Uchiyama I."/>
            <person name="Ito T."/>
            <person name="Fujiyama A."/>
            <person name="Inagaki F."/>
            <person name="Takami H."/>
        </authorList>
    </citation>
    <scope>NUCLEOTIDE SEQUENCE</scope>
    <source>
        <strain evidence="12">Expedition CK06-06</strain>
    </source>
</reference>
<dbReference type="SUPFAM" id="SSF53098">
    <property type="entry name" value="Ribonuclease H-like"/>
    <property type="match status" value="1"/>
</dbReference>
<sequence>INLGYGVVDGEEEMHMVDCGVIKLPSRLPMEERLRSIYSELSKIITKHKPSEVAIEEPFIGHNVRSAFAIGRAQAIAILAAVNQGLPVYYYSPARVKQQITSYGQSDKQQVQEMVRVQLGLSELPQPSDAADALAVAICHIQQSRLNRWFTEHTPK</sequence>
<evidence type="ECO:0000256" key="5">
    <source>
        <dbReference type="ARBA" id="ARBA00022759"/>
    </source>
</evidence>
<dbReference type="GO" id="GO:0006310">
    <property type="term" value="P:DNA recombination"/>
    <property type="evidence" value="ECO:0007669"/>
    <property type="project" value="UniProtKB-KW"/>
</dbReference>
<keyword evidence="2" id="KW-0963">Cytoplasm</keyword>
<evidence type="ECO:0000256" key="3">
    <source>
        <dbReference type="ARBA" id="ARBA00022722"/>
    </source>
</evidence>
<dbReference type="EMBL" id="BART01026486">
    <property type="protein sequence ID" value="GAG97469.1"/>
    <property type="molecule type" value="Genomic_DNA"/>
</dbReference>
<evidence type="ECO:0000256" key="9">
    <source>
        <dbReference type="ARBA" id="ARBA00023125"/>
    </source>
</evidence>
<evidence type="ECO:0000256" key="4">
    <source>
        <dbReference type="ARBA" id="ARBA00022723"/>
    </source>
</evidence>
<keyword evidence="11" id="KW-0234">DNA repair</keyword>
<keyword evidence="9" id="KW-0238">DNA-binding</keyword>
<feature type="non-terminal residue" evidence="12">
    <location>
        <position position="1"/>
    </location>
</feature>
<accession>X1BNL4</accession>
<dbReference type="InterPro" id="IPR002176">
    <property type="entry name" value="X-over_junc_endoDNase_RuvC"/>
</dbReference>
<keyword evidence="4" id="KW-0479">Metal-binding</keyword>
<evidence type="ECO:0000256" key="6">
    <source>
        <dbReference type="ARBA" id="ARBA00022763"/>
    </source>
</evidence>
<evidence type="ECO:0000256" key="8">
    <source>
        <dbReference type="ARBA" id="ARBA00022842"/>
    </source>
</evidence>
<evidence type="ECO:0000256" key="2">
    <source>
        <dbReference type="ARBA" id="ARBA00022490"/>
    </source>
</evidence>
<dbReference type="PANTHER" id="PTHR30194:SF3">
    <property type="entry name" value="CROSSOVER JUNCTION ENDODEOXYRIBONUCLEASE RUVC"/>
    <property type="match status" value="1"/>
</dbReference>
<dbReference type="AlphaFoldDB" id="X1BNL4"/>
<dbReference type="FunFam" id="3.30.420.10:FF:000002">
    <property type="entry name" value="Crossover junction endodeoxyribonuclease RuvC"/>
    <property type="match status" value="1"/>
</dbReference>
<dbReference type="GO" id="GO:0003677">
    <property type="term" value="F:DNA binding"/>
    <property type="evidence" value="ECO:0007669"/>
    <property type="project" value="UniProtKB-KW"/>
</dbReference>
<dbReference type="PRINTS" id="PR00696">
    <property type="entry name" value="RSOLVASERUVC"/>
</dbReference>
<evidence type="ECO:0000313" key="12">
    <source>
        <dbReference type="EMBL" id="GAG97469.1"/>
    </source>
</evidence>
<dbReference type="InterPro" id="IPR012337">
    <property type="entry name" value="RNaseH-like_sf"/>
</dbReference>
<comment type="similarity">
    <text evidence="1">Belongs to the RuvC family.</text>
</comment>
<name>X1BNL4_9ZZZZ</name>
<dbReference type="InterPro" id="IPR036397">
    <property type="entry name" value="RNaseH_sf"/>
</dbReference>
<gene>
    <name evidence="12" type="ORF">S01H4_47227</name>
</gene>
<dbReference type="NCBIfam" id="TIGR00228">
    <property type="entry name" value="ruvC"/>
    <property type="match status" value="1"/>
</dbReference>